<sequence length="82" mass="9830">MSEEMIQYLVLDRRDPKRNMARYYVLALEPDLFGDTLLVREWGRIGRNGQRRVERHADAVRAAEALSVWLARKRRRGYEARR</sequence>
<dbReference type="SUPFAM" id="SSF142921">
    <property type="entry name" value="WGR domain-like"/>
    <property type="match status" value="1"/>
</dbReference>
<proteinExistence type="predicted"/>
<dbReference type="Pfam" id="PF05406">
    <property type="entry name" value="WGR"/>
    <property type="match status" value="1"/>
</dbReference>
<dbReference type="InterPro" id="IPR049809">
    <property type="entry name" value="YehF/YfeS-like_WGR"/>
</dbReference>
<gene>
    <name evidence="2" type="ORF">FEZ63_07960</name>
</gene>
<evidence type="ECO:0000313" key="2">
    <source>
        <dbReference type="EMBL" id="KAB0267254.1"/>
    </source>
</evidence>
<protein>
    <submittedName>
        <fullName evidence="2">WGR domain-containing protein</fullName>
    </submittedName>
</protein>
<dbReference type="PROSITE" id="PS51977">
    <property type="entry name" value="WGR"/>
    <property type="match status" value="1"/>
</dbReference>
<dbReference type="SMART" id="SM00773">
    <property type="entry name" value="WGR"/>
    <property type="match status" value="1"/>
</dbReference>
<dbReference type="InterPro" id="IPR008893">
    <property type="entry name" value="WGR_domain"/>
</dbReference>
<name>A0A5N3PC34_9HYPH</name>
<evidence type="ECO:0000313" key="3">
    <source>
        <dbReference type="Proteomes" id="UP000325684"/>
    </source>
</evidence>
<dbReference type="Gene3D" id="2.20.140.10">
    <property type="entry name" value="WGR domain"/>
    <property type="match status" value="1"/>
</dbReference>
<dbReference type="Proteomes" id="UP000325684">
    <property type="component" value="Unassembled WGS sequence"/>
</dbReference>
<dbReference type="AlphaFoldDB" id="A0A5N3PC34"/>
<organism evidence="2 3">
    <name type="scientific">Microvirga brassicacearum</name>
    <dbReference type="NCBI Taxonomy" id="2580413"/>
    <lineage>
        <taxon>Bacteria</taxon>
        <taxon>Pseudomonadati</taxon>
        <taxon>Pseudomonadota</taxon>
        <taxon>Alphaproteobacteria</taxon>
        <taxon>Hyphomicrobiales</taxon>
        <taxon>Methylobacteriaceae</taxon>
        <taxon>Microvirga</taxon>
    </lineage>
</organism>
<evidence type="ECO:0000259" key="1">
    <source>
        <dbReference type="PROSITE" id="PS51977"/>
    </source>
</evidence>
<reference evidence="2 3" key="1">
    <citation type="journal article" date="2019" name="Microorganisms">
        <title>Genome Insights into the Novel Species Microvirga brassicacearum, a Rapeseed Endophyte with Biotechnological Potential.</title>
        <authorList>
            <person name="Jimenez-Gomez A."/>
            <person name="Saati-Santamaria Z."/>
            <person name="Igual J.M."/>
            <person name="Rivas R."/>
            <person name="Mateos P.F."/>
            <person name="Garcia-Fraile P."/>
        </authorList>
    </citation>
    <scope>NUCLEOTIDE SEQUENCE [LARGE SCALE GENOMIC DNA]</scope>
    <source>
        <strain evidence="2 3">CDVBN77</strain>
    </source>
</reference>
<dbReference type="CDD" id="cd07996">
    <property type="entry name" value="WGR_MMR_like"/>
    <property type="match status" value="1"/>
</dbReference>
<comment type="caution">
    <text evidence="2">The sequence shown here is derived from an EMBL/GenBank/DDBJ whole genome shotgun (WGS) entry which is preliminary data.</text>
</comment>
<feature type="domain" description="WGR" evidence="1">
    <location>
        <begin position="1"/>
        <end position="82"/>
    </location>
</feature>
<dbReference type="OrthoDB" id="5801306at2"/>
<dbReference type="RefSeq" id="WP_150943122.1">
    <property type="nucleotide sequence ID" value="NZ_VCMV01000013.1"/>
</dbReference>
<dbReference type="EMBL" id="VCMV01000013">
    <property type="protein sequence ID" value="KAB0267254.1"/>
    <property type="molecule type" value="Genomic_DNA"/>
</dbReference>
<keyword evidence="3" id="KW-1185">Reference proteome</keyword>
<accession>A0A5N3PC34</accession>
<dbReference type="InterPro" id="IPR036930">
    <property type="entry name" value="WGR_dom_sf"/>
</dbReference>